<dbReference type="EC" id="3.5.5.1" evidence="4"/>
<feature type="domain" description="CN hydrolase" evidence="5">
    <location>
        <begin position="44"/>
        <end position="368"/>
    </location>
</feature>
<dbReference type="Proteomes" id="UP000248423">
    <property type="component" value="Unassembled WGS sequence"/>
</dbReference>
<dbReference type="EMBL" id="KZ826323">
    <property type="protein sequence ID" value="PYI10111.1"/>
    <property type="molecule type" value="Genomic_DNA"/>
</dbReference>
<dbReference type="Pfam" id="PF00795">
    <property type="entry name" value="CN_hydrolase"/>
    <property type="match status" value="1"/>
</dbReference>
<evidence type="ECO:0000313" key="7">
    <source>
        <dbReference type="Proteomes" id="UP000248423"/>
    </source>
</evidence>
<organism evidence="6 7">
    <name type="scientific">Aspergillus sclerotiicarbonarius (strain CBS 121057 / IBT 28362)</name>
    <dbReference type="NCBI Taxonomy" id="1448318"/>
    <lineage>
        <taxon>Eukaryota</taxon>
        <taxon>Fungi</taxon>
        <taxon>Dikarya</taxon>
        <taxon>Ascomycota</taxon>
        <taxon>Pezizomycotina</taxon>
        <taxon>Eurotiomycetes</taxon>
        <taxon>Eurotiomycetidae</taxon>
        <taxon>Eurotiales</taxon>
        <taxon>Aspergillaceae</taxon>
        <taxon>Aspergillus</taxon>
        <taxon>Aspergillus subgen. Circumdati</taxon>
    </lineage>
</organism>
<evidence type="ECO:0000256" key="4">
    <source>
        <dbReference type="ARBA" id="ARBA00039045"/>
    </source>
</evidence>
<evidence type="ECO:0000256" key="1">
    <source>
        <dbReference type="ARBA" id="ARBA00008129"/>
    </source>
</evidence>
<dbReference type="SUPFAM" id="SSF56317">
    <property type="entry name" value="Carbon-nitrogen hydrolase"/>
    <property type="match status" value="1"/>
</dbReference>
<dbReference type="GO" id="GO:0000257">
    <property type="term" value="F:nitrilase activity"/>
    <property type="evidence" value="ECO:0007669"/>
    <property type="project" value="UniProtKB-EC"/>
</dbReference>
<keyword evidence="7" id="KW-1185">Reference proteome</keyword>
<accession>A0A319EL93</accession>
<dbReference type="InterPro" id="IPR036526">
    <property type="entry name" value="C-N_Hydrolase_sf"/>
</dbReference>
<comment type="similarity">
    <text evidence="1">Belongs to the carbon-nitrogen hydrolase superfamily. Nitrilase family.</text>
</comment>
<dbReference type="AlphaFoldDB" id="A0A319EL93"/>
<sequence>MYLALLALIKDNLAPPDWLQEGQAPEQGTRSIHEVVASWDLTNLTLAAVRAPPVNWPLPIMNKDWDGVSPDLNGTVDLAVKFIKEASQNNARVVAFPEVWFPGYPKGVINDEVPNPWFEYHVKDYIQNSLVVGSDNWNKLAQAAVDYEVYLGFGFSEKADDHLYIAQALIAPDGEVLIHRHKLRPTAQERDLWTDGQLDEIYAVSTPIGRVGMLSCYEHITPEALFSLQAQTEDIHIGSWPYTPDFGNQSLTYESAEAMTTFASFYAAVGETIVMQSTVGTASIFPAGQSANYTQIVANVSFEEHPLVYRVANATGFRNTTYNKNGEFSWGSLQGINRAFPAYIPKDMGTYVLYHEQNLQTLSNESLV</sequence>
<dbReference type="InterPro" id="IPR003010">
    <property type="entry name" value="C-N_Hydrolase"/>
</dbReference>
<keyword evidence="2" id="KW-0378">Hydrolase</keyword>
<dbReference type="PANTHER" id="PTHR46044:SF14">
    <property type="entry name" value="ARYLACETONITRILASE"/>
    <property type="match status" value="1"/>
</dbReference>
<gene>
    <name evidence="6" type="ORF">BO78DRAFT_404241</name>
</gene>
<dbReference type="Gene3D" id="3.60.110.10">
    <property type="entry name" value="Carbon-nitrogen hydrolase"/>
    <property type="match status" value="1"/>
</dbReference>
<dbReference type="InterPro" id="IPR044149">
    <property type="entry name" value="Nitrilases_CHs"/>
</dbReference>
<dbReference type="VEuPathDB" id="FungiDB:BO78DRAFT_404241"/>
<protein>
    <recommendedName>
        <fullName evidence="4">nitrilase</fullName>
        <ecNumber evidence="4">3.5.5.1</ecNumber>
    </recommendedName>
</protein>
<name>A0A319EL93_ASPSB</name>
<evidence type="ECO:0000256" key="2">
    <source>
        <dbReference type="ARBA" id="ARBA00022801"/>
    </source>
</evidence>
<dbReference type="STRING" id="1448318.A0A319EL93"/>
<evidence type="ECO:0000259" key="5">
    <source>
        <dbReference type="PROSITE" id="PS50263"/>
    </source>
</evidence>
<dbReference type="OrthoDB" id="10250282at2759"/>
<dbReference type="PROSITE" id="PS50263">
    <property type="entry name" value="CN_HYDROLASE"/>
    <property type="match status" value="1"/>
</dbReference>
<comment type="catalytic activity">
    <reaction evidence="3">
        <text>a nitrile + 2 H2O = a carboxylate + NH4(+)</text>
        <dbReference type="Rhea" id="RHEA:21724"/>
        <dbReference type="ChEBI" id="CHEBI:15377"/>
        <dbReference type="ChEBI" id="CHEBI:18379"/>
        <dbReference type="ChEBI" id="CHEBI:28938"/>
        <dbReference type="ChEBI" id="CHEBI:29067"/>
        <dbReference type="EC" id="3.5.5.1"/>
    </reaction>
</comment>
<dbReference type="PANTHER" id="PTHR46044">
    <property type="entry name" value="NITRILASE"/>
    <property type="match status" value="1"/>
</dbReference>
<evidence type="ECO:0000256" key="3">
    <source>
        <dbReference type="ARBA" id="ARBA00036406"/>
    </source>
</evidence>
<evidence type="ECO:0000313" key="6">
    <source>
        <dbReference type="EMBL" id="PYI10111.1"/>
    </source>
</evidence>
<reference evidence="6 7" key="1">
    <citation type="submission" date="2018-02" db="EMBL/GenBank/DDBJ databases">
        <title>The genomes of Aspergillus section Nigri reveals drivers in fungal speciation.</title>
        <authorList>
            <consortium name="DOE Joint Genome Institute"/>
            <person name="Vesth T.C."/>
            <person name="Nybo J."/>
            <person name="Theobald S."/>
            <person name="Brandl J."/>
            <person name="Frisvad J.C."/>
            <person name="Nielsen K.F."/>
            <person name="Lyhne E.K."/>
            <person name="Kogle M.E."/>
            <person name="Kuo A."/>
            <person name="Riley R."/>
            <person name="Clum A."/>
            <person name="Nolan M."/>
            <person name="Lipzen A."/>
            <person name="Salamov A."/>
            <person name="Henrissat B."/>
            <person name="Wiebenga A."/>
            <person name="De vries R.P."/>
            <person name="Grigoriev I.V."/>
            <person name="Mortensen U.H."/>
            <person name="Andersen M.R."/>
            <person name="Baker S.E."/>
        </authorList>
    </citation>
    <scope>NUCLEOTIDE SEQUENCE [LARGE SCALE GENOMIC DNA]</scope>
    <source>
        <strain evidence="6 7">CBS 121057</strain>
    </source>
</reference>
<proteinExistence type="inferred from homology"/>